<proteinExistence type="predicted"/>
<name>A0A560FZ51_9PROT</name>
<dbReference type="SUPFAM" id="SSF89372">
    <property type="entry name" value="Fucose-specific lectin"/>
    <property type="match status" value="1"/>
</dbReference>
<sequence length="190" mass="20293">MRWRLVVGMMLATPALAGGPPWESRLTREADYTCFRALRGAMATLPPSPAPLSPGTVRVAGTPAAWQALWWDAKGGGAGVTPPADLPEGFEAVAIAMAGNGRTHVHIRDLEDQDGTLRIRVQREERKAPVHIDPATGQRSVVSVTDDGRVETLVIFHPATRAISLTVLPDLVWTPATDEEASAPPPCPGR</sequence>
<feature type="chain" id="PRO_5022021103" evidence="1">
    <location>
        <begin position="18"/>
        <end position="190"/>
    </location>
</feature>
<protein>
    <submittedName>
        <fullName evidence="2">Uncharacterized protein</fullName>
    </submittedName>
</protein>
<dbReference type="AlphaFoldDB" id="A0A560FZ51"/>
<evidence type="ECO:0000256" key="1">
    <source>
        <dbReference type="SAM" id="SignalP"/>
    </source>
</evidence>
<reference evidence="2 3" key="1">
    <citation type="submission" date="2019-06" db="EMBL/GenBank/DDBJ databases">
        <title>Genomic Encyclopedia of Type Strains, Phase IV (KMG-V): Genome sequencing to study the core and pangenomes of soil and plant-associated prokaryotes.</title>
        <authorList>
            <person name="Whitman W."/>
        </authorList>
    </citation>
    <scope>NUCLEOTIDE SEQUENCE [LARGE SCALE GENOMIC DNA]</scope>
    <source>
        <strain evidence="2 3">BR 11865</strain>
    </source>
</reference>
<accession>A0A560FZ51</accession>
<gene>
    <name evidence="2" type="ORF">FBZ88_10783</name>
</gene>
<dbReference type="Proteomes" id="UP000316545">
    <property type="component" value="Unassembled WGS sequence"/>
</dbReference>
<keyword evidence="1" id="KW-0732">Signal</keyword>
<evidence type="ECO:0000313" key="3">
    <source>
        <dbReference type="Proteomes" id="UP000316545"/>
    </source>
</evidence>
<keyword evidence="3" id="KW-1185">Reference proteome</keyword>
<feature type="signal peptide" evidence="1">
    <location>
        <begin position="1"/>
        <end position="17"/>
    </location>
</feature>
<evidence type="ECO:0000313" key="2">
    <source>
        <dbReference type="EMBL" id="TWB26917.1"/>
    </source>
</evidence>
<dbReference type="RefSeq" id="WP_145617126.1">
    <property type="nucleotide sequence ID" value="NZ_JAYNFR010000023.1"/>
</dbReference>
<dbReference type="EMBL" id="VITO01000007">
    <property type="protein sequence ID" value="TWB26917.1"/>
    <property type="molecule type" value="Genomic_DNA"/>
</dbReference>
<organism evidence="2 3">
    <name type="scientific">Nitrospirillum amazonense</name>
    <dbReference type="NCBI Taxonomy" id="28077"/>
    <lineage>
        <taxon>Bacteria</taxon>
        <taxon>Pseudomonadati</taxon>
        <taxon>Pseudomonadota</taxon>
        <taxon>Alphaproteobacteria</taxon>
        <taxon>Rhodospirillales</taxon>
        <taxon>Azospirillaceae</taxon>
        <taxon>Nitrospirillum</taxon>
    </lineage>
</organism>
<comment type="caution">
    <text evidence="2">The sequence shown here is derived from an EMBL/GenBank/DDBJ whole genome shotgun (WGS) entry which is preliminary data.</text>
</comment>